<dbReference type="InterPro" id="IPR040168">
    <property type="entry name" value="Not2/3/5"/>
</dbReference>
<comment type="similarity">
    <text evidence="1">Belongs to the CNOT2/3/5 family.</text>
</comment>
<evidence type="ECO:0000256" key="4">
    <source>
        <dbReference type="SAM" id="MobiDB-lite"/>
    </source>
</evidence>
<evidence type="ECO:0000313" key="7">
    <source>
        <dbReference type="Proteomes" id="UP001310890"/>
    </source>
</evidence>
<evidence type="ECO:0000259" key="5">
    <source>
        <dbReference type="Pfam" id="PF04153"/>
    </source>
</evidence>
<name>A0AAN7YNW6_9PEZI</name>
<feature type="compositionally biased region" description="Low complexity" evidence="4">
    <location>
        <begin position="161"/>
        <end position="177"/>
    </location>
</feature>
<dbReference type="GO" id="GO:0000289">
    <property type="term" value="P:nuclear-transcribed mRNA poly(A) tail shortening"/>
    <property type="evidence" value="ECO:0007669"/>
    <property type="project" value="UniProtKB-ARBA"/>
</dbReference>
<evidence type="ECO:0000313" key="6">
    <source>
        <dbReference type="EMBL" id="KAK5111643.1"/>
    </source>
</evidence>
<comment type="caution">
    <text evidence="6">The sequence shown here is derived from an EMBL/GenBank/DDBJ whole genome shotgun (WGS) entry which is preliminary data.</text>
</comment>
<proteinExistence type="inferred from homology"/>
<evidence type="ECO:0000256" key="3">
    <source>
        <dbReference type="ARBA" id="ARBA00023163"/>
    </source>
</evidence>
<dbReference type="InterPro" id="IPR038635">
    <property type="entry name" value="CCR4-NOT_su2/3/5_C_sf"/>
</dbReference>
<evidence type="ECO:0000256" key="2">
    <source>
        <dbReference type="ARBA" id="ARBA00023015"/>
    </source>
</evidence>
<feature type="region of interest" description="Disordered" evidence="4">
    <location>
        <begin position="550"/>
        <end position="583"/>
    </location>
</feature>
<feature type="compositionally biased region" description="Polar residues" evidence="4">
    <location>
        <begin position="215"/>
        <end position="233"/>
    </location>
</feature>
<keyword evidence="2" id="KW-0805">Transcription regulation</keyword>
<dbReference type="Proteomes" id="UP001310890">
    <property type="component" value="Unassembled WGS sequence"/>
</dbReference>
<dbReference type="Gene3D" id="2.30.30.1020">
    <property type="entry name" value="CCR4-NOT complex subunit 2/3/5, C-terminal domain"/>
    <property type="match status" value="1"/>
</dbReference>
<dbReference type="EMBL" id="JAVRRL010000037">
    <property type="protein sequence ID" value="KAK5111643.1"/>
    <property type="molecule type" value="Genomic_DNA"/>
</dbReference>
<dbReference type="PANTHER" id="PTHR23326">
    <property type="entry name" value="CCR4 NOT-RELATED"/>
    <property type="match status" value="1"/>
</dbReference>
<dbReference type="Pfam" id="PF04153">
    <property type="entry name" value="NOT2_3_5_C"/>
    <property type="match status" value="1"/>
</dbReference>
<reference evidence="6" key="1">
    <citation type="submission" date="2023-08" db="EMBL/GenBank/DDBJ databases">
        <title>Black Yeasts Isolated from many extreme environments.</title>
        <authorList>
            <person name="Coleine C."/>
            <person name="Stajich J.E."/>
            <person name="Selbmann L."/>
        </authorList>
    </citation>
    <scope>NUCLEOTIDE SEQUENCE</scope>
    <source>
        <strain evidence="6">CCFEE 5401</strain>
    </source>
</reference>
<dbReference type="InterPro" id="IPR007282">
    <property type="entry name" value="NOT2/3/5_C"/>
</dbReference>
<dbReference type="GO" id="GO:0006355">
    <property type="term" value="P:regulation of DNA-templated transcription"/>
    <property type="evidence" value="ECO:0007669"/>
    <property type="project" value="InterPro"/>
</dbReference>
<protein>
    <recommendedName>
        <fullName evidence="5">NOT2/NOT3/NOT5 C-terminal domain-containing protein</fullName>
    </recommendedName>
</protein>
<accession>A0AAN7YNW6</accession>
<feature type="compositionally biased region" description="Polar residues" evidence="4">
    <location>
        <begin position="145"/>
        <end position="160"/>
    </location>
</feature>
<sequence>MGKQRKKLDYTPLDVWEEREHQGKVTDIPNHSPVDEVIGPLLLADAHAMNSFPATQPSRQTPQLRNTQKSALGNGLNGWSTAGNGFGGLGGGGLAGASSLSGGALGGPGRPAQLSGFAQVIGGGSGQGPIDMSDFPSLSGGPRPSANTPSATGWNANNIRQVSGQSQAQPQQLTSQQPRAPSAAPSQRSLDQFDGQRQSQSTTDRAEDAFPPLSGQPNGGSTMTTNGLGSSIASPDISQQQRDSQQPQLPIRHPSNAYAHQPQAQPSPIGSGAPLSISQQPPATHNDPPANVKRYADMTESEQYGLPGMLAAFEAKRAIEAGQPIDETLPPAIRSGLFLGQELNMLGMDLDSPDPIYHTFTPFPVPPERGSGTFFDFTERNVVPEYTLPTAYTVTNVPPLEQRIAAFSDETLFSIFYQNPGDYKQELAAVELTVRDWRWHKILRQWLQKDTREASSSTATSLPIVDLATDRPVGTPAVRLGGSVERGIYVFFDAVNWQRQRREFSLDYGELDTRNAGGSLQQAIGGAGVQGAVGPAPGLTQQVGMGMGVGGPVQPPPGVGLQGGSIASQGGSQGGQQGAQRGL</sequence>
<feature type="domain" description="NOT2/NOT3/NOT5 C-terminal" evidence="5">
    <location>
        <begin position="379"/>
        <end position="511"/>
    </location>
</feature>
<feature type="region of interest" description="Disordered" evidence="4">
    <location>
        <begin position="116"/>
        <end position="292"/>
    </location>
</feature>
<keyword evidence="3" id="KW-0804">Transcription</keyword>
<organism evidence="6 7">
    <name type="scientific">Meristemomyces frigidus</name>
    <dbReference type="NCBI Taxonomy" id="1508187"/>
    <lineage>
        <taxon>Eukaryota</taxon>
        <taxon>Fungi</taxon>
        <taxon>Dikarya</taxon>
        <taxon>Ascomycota</taxon>
        <taxon>Pezizomycotina</taxon>
        <taxon>Dothideomycetes</taxon>
        <taxon>Dothideomycetidae</taxon>
        <taxon>Mycosphaerellales</taxon>
        <taxon>Teratosphaeriaceae</taxon>
        <taxon>Meristemomyces</taxon>
    </lineage>
</organism>
<dbReference type="GO" id="GO:0030015">
    <property type="term" value="C:CCR4-NOT core complex"/>
    <property type="evidence" value="ECO:0007669"/>
    <property type="project" value="InterPro"/>
</dbReference>
<feature type="compositionally biased region" description="Low complexity" evidence="4">
    <location>
        <begin position="234"/>
        <end position="251"/>
    </location>
</feature>
<gene>
    <name evidence="6" type="ORF">LTR62_004748</name>
</gene>
<evidence type="ECO:0000256" key="1">
    <source>
        <dbReference type="ARBA" id="ARBA00007682"/>
    </source>
</evidence>
<feature type="compositionally biased region" description="Polar residues" evidence="4">
    <location>
        <begin position="184"/>
        <end position="203"/>
    </location>
</feature>
<dbReference type="AlphaFoldDB" id="A0AAN7YNW6"/>